<dbReference type="SMART" id="SM00409">
    <property type="entry name" value="IG"/>
    <property type="match status" value="1"/>
</dbReference>
<dbReference type="InterPro" id="IPR003599">
    <property type="entry name" value="Ig_sub"/>
</dbReference>
<reference evidence="2" key="2">
    <citation type="submission" date="2025-09" db="UniProtKB">
        <authorList>
            <consortium name="Ensembl"/>
        </authorList>
    </citation>
    <scope>IDENTIFICATION</scope>
</reference>
<keyword evidence="3" id="KW-1185">Reference proteome</keyword>
<dbReference type="PANTHER" id="PTHR47633">
    <property type="entry name" value="IMMUNOGLOBULIN"/>
    <property type="match status" value="1"/>
</dbReference>
<dbReference type="InterPro" id="IPR003598">
    <property type="entry name" value="Ig_sub2"/>
</dbReference>
<dbReference type="Gene3D" id="2.60.40.10">
    <property type="entry name" value="Immunoglobulins"/>
    <property type="match status" value="1"/>
</dbReference>
<dbReference type="Ensembl" id="ENSCPBT00000003641.1">
    <property type="protein sequence ID" value="ENSCPBP00000002983.1"/>
    <property type="gene ID" value="ENSCPBG00000002402.1"/>
</dbReference>
<dbReference type="OMA" id="NINIMCS"/>
<sequence length="142" mass="15596">TFFGCGVSGKKSLFSETPSCLLESSPKLDNFPKLSLCNTSFLAERKFPPSFTRTLRDIHETIGLPVTFDCGITGSEPIEVTWAKNNQEIRTGRKYQISYVDNIAYLTVLNIDNADSGTYTCHASNEVGKDSCTAQLSIKGID</sequence>
<evidence type="ECO:0000313" key="3">
    <source>
        <dbReference type="Proteomes" id="UP000694380"/>
    </source>
</evidence>
<proteinExistence type="predicted"/>
<dbReference type="Proteomes" id="UP000694380">
    <property type="component" value="Unplaced"/>
</dbReference>
<dbReference type="PROSITE" id="PS50835">
    <property type="entry name" value="IG_LIKE"/>
    <property type="match status" value="1"/>
</dbReference>
<feature type="domain" description="Ig-like" evidence="1">
    <location>
        <begin position="49"/>
        <end position="137"/>
    </location>
</feature>
<accession>A0A8C3F4K7</accession>
<evidence type="ECO:0000259" key="1">
    <source>
        <dbReference type="PROSITE" id="PS50835"/>
    </source>
</evidence>
<dbReference type="Pfam" id="PF07679">
    <property type="entry name" value="I-set"/>
    <property type="match status" value="1"/>
</dbReference>
<name>A0A8C3F4K7_CHRPI</name>
<dbReference type="GeneTree" id="ENSGT01110000267173"/>
<dbReference type="CDD" id="cd00096">
    <property type="entry name" value="Ig"/>
    <property type="match status" value="1"/>
</dbReference>
<dbReference type="SUPFAM" id="SSF48726">
    <property type="entry name" value="Immunoglobulin"/>
    <property type="match status" value="1"/>
</dbReference>
<dbReference type="AlphaFoldDB" id="A0A8C3F4K7"/>
<dbReference type="FunFam" id="2.60.40.10:FF:000022">
    <property type="entry name" value="Cardiac titin"/>
    <property type="match status" value="1"/>
</dbReference>
<organism evidence="2 3">
    <name type="scientific">Chrysemys picta bellii</name>
    <name type="common">Western painted turtle</name>
    <name type="synonym">Emys bellii</name>
    <dbReference type="NCBI Taxonomy" id="8478"/>
    <lineage>
        <taxon>Eukaryota</taxon>
        <taxon>Metazoa</taxon>
        <taxon>Chordata</taxon>
        <taxon>Craniata</taxon>
        <taxon>Vertebrata</taxon>
        <taxon>Euteleostomi</taxon>
        <taxon>Archelosauria</taxon>
        <taxon>Testudinata</taxon>
        <taxon>Testudines</taxon>
        <taxon>Cryptodira</taxon>
        <taxon>Durocryptodira</taxon>
        <taxon>Testudinoidea</taxon>
        <taxon>Emydidae</taxon>
        <taxon>Chrysemys</taxon>
    </lineage>
</organism>
<dbReference type="InterPro" id="IPR036179">
    <property type="entry name" value="Ig-like_dom_sf"/>
</dbReference>
<protein>
    <recommendedName>
        <fullName evidence="1">Ig-like domain-containing protein</fullName>
    </recommendedName>
</protein>
<dbReference type="InterPro" id="IPR013783">
    <property type="entry name" value="Ig-like_fold"/>
</dbReference>
<dbReference type="InterPro" id="IPR007110">
    <property type="entry name" value="Ig-like_dom"/>
</dbReference>
<evidence type="ECO:0000313" key="2">
    <source>
        <dbReference type="Ensembl" id="ENSCPBP00000002983.1"/>
    </source>
</evidence>
<reference evidence="2" key="1">
    <citation type="submission" date="2025-08" db="UniProtKB">
        <authorList>
            <consortium name="Ensembl"/>
        </authorList>
    </citation>
    <scope>IDENTIFICATION</scope>
</reference>
<dbReference type="InterPro" id="IPR013098">
    <property type="entry name" value="Ig_I-set"/>
</dbReference>
<dbReference type="SMART" id="SM00408">
    <property type="entry name" value="IGc2"/>
    <property type="match status" value="1"/>
</dbReference>